<keyword evidence="3" id="KW-0520">NAD</keyword>
<dbReference type="InterPro" id="IPR015590">
    <property type="entry name" value="Aldehyde_DH_dom"/>
</dbReference>
<dbReference type="GO" id="GO:0006081">
    <property type="term" value="P:aldehyde metabolic process"/>
    <property type="evidence" value="ECO:0007669"/>
    <property type="project" value="InterPro"/>
</dbReference>
<organism evidence="5">
    <name type="scientific">freshwater metagenome</name>
    <dbReference type="NCBI Taxonomy" id="449393"/>
    <lineage>
        <taxon>unclassified sequences</taxon>
        <taxon>metagenomes</taxon>
        <taxon>ecological metagenomes</taxon>
    </lineage>
</organism>
<comment type="similarity">
    <text evidence="1">Belongs to the aldehyde dehydrogenase family.</text>
</comment>
<dbReference type="Pfam" id="PF00171">
    <property type="entry name" value="Aldedh"/>
    <property type="match status" value="1"/>
</dbReference>
<dbReference type="InterPro" id="IPR016162">
    <property type="entry name" value="Ald_DH_N"/>
</dbReference>
<dbReference type="GO" id="GO:0005737">
    <property type="term" value="C:cytoplasm"/>
    <property type="evidence" value="ECO:0007669"/>
    <property type="project" value="TreeGrafter"/>
</dbReference>
<dbReference type="Gene3D" id="3.40.605.10">
    <property type="entry name" value="Aldehyde Dehydrogenase, Chain A, domain 1"/>
    <property type="match status" value="1"/>
</dbReference>
<gene>
    <name evidence="5" type="ORF">UFOPK1874_00777</name>
</gene>
<evidence type="ECO:0000256" key="2">
    <source>
        <dbReference type="ARBA" id="ARBA00023002"/>
    </source>
</evidence>
<accession>A0A6J6HZC1</accession>
<dbReference type="EMBL" id="CAEZUX010000081">
    <property type="protein sequence ID" value="CAB4616969.1"/>
    <property type="molecule type" value="Genomic_DNA"/>
</dbReference>
<dbReference type="Gene3D" id="3.40.309.10">
    <property type="entry name" value="Aldehyde Dehydrogenase, Chain A, domain 2"/>
    <property type="match status" value="1"/>
</dbReference>
<protein>
    <submittedName>
        <fullName evidence="5">Unannotated protein</fullName>
    </submittedName>
</protein>
<dbReference type="InterPro" id="IPR016163">
    <property type="entry name" value="Ald_DH_C"/>
</dbReference>
<dbReference type="PIRSF" id="PIRSF036492">
    <property type="entry name" value="ALDH"/>
    <property type="match status" value="1"/>
</dbReference>
<dbReference type="PROSITE" id="PS00687">
    <property type="entry name" value="ALDEHYDE_DEHYDR_GLU"/>
    <property type="match status" value="1"/>
</dbReference>
<sequence length="466" mass="50567">MTAVAEPHTDIANIAGMATSLRAAYNAGTTRPLEWRRHQLQQMVNMLEEHEAAFSDALRIDLGKPTVEGFITDIAFVIGEVKTMIKNLKKWNKPERVSSPIVTQPAKSRRIPEPLGVVLVIAPWNYPVQLLLVPAAGALAAGNAVMMKPSEVSAATSALLARLVPQYFDSSAVGIVEGGVAETTELLAQKWDHIFYTGNGTVGRVVMAAAVKHLTPVTLELGGKSPVIVDESANVRVSARRIAWGKWLNAGQTCIAPDYVMVHEKVRAQFVEELQKAITAFYGDDPRLSDSYGRIVTSRHFDRLRGLMAGGTPIIGGETVGDDKYIAPTVLDNVDMNSQLMHEEIFGPLLPIISISSVQTAIDHINANPHPLALYVFAENKRAVNDVLDHTTAGGVTVNGTLLHLTNPNLPFGGIGESGMGAYHGISSVRLFQHMKPVLARGTKLDPSLPYPPYTDRKAKIFRKIL</sequence>
<dbReference type="AlphaFoldDB" id="A0A6J6HZC1"/>
<dbReference type="FunFam" id="3.40.309.10:FF:000003">
    <property type="entry name" value="Aldehyde dehydrogenase"/>
    <property type="match status" value="1"/>
</dbReference>
<proteinExistence type="inferred from homology"/>
<keyword evidence="2" id="KW-0560">Oxidoreductase</keyword>
<dbReference type="InterPro" id="IPR012394">
    <property type="entry name" value="Aldehyde_DH_NAD(P)"/>
</dbReference>
<feature type="domain" description="Aldehyde dehydrogenase" evidence="4">
    <location>
        <begin position="21"/>
        <end position="436"/>
    </location>
</feature>
<name>A0A6J6HZC1_9ZZZZ</name>
<evidence type="ECO:0000259" key="4">
    <source>
        <dbReference type="Pfam" id="PF00171"/>
    </source>
</evidence>
<dbReference type="FunFam" id="3.40.605.10:FF:000004">
    <property type="entry name" value="Aldehyde dehydrogenase"/>
    <property type="match status" value="1"/>
</dbReference>
<reference evidence="5" key="1">
    <citation type="submission" date="2020-05" db="EMBL/GenBank/DDBJ databases">
        <authorList>
            <person name="Chiriac C."/>
            <person name="Salcher M."/>
            <person name="Ghai R."/>
            <person name="Kavagutti S V."/>
        </authorList>
    </citation>
    <scope>NUCLEOTIDE SEQUENCE</scope>
</reference>
<dbReference type="CDD" id="cd07087">
    <property type="entry name" value="ALDH_F3-13-14_CALDH-like"/>
    <property type="match status" value="1"/>
</dbReference>
<dbReference type="PANTHER" id="PTHR43570:SF16">
    <property type="entry name" value="ALDEHYDE DEHYDROGENASE TYPE III, ISOFORM Q"/>
    <property type="match status" value="1"/>
</dbReference>
<evidence type="ECO:0000256" key="3">
    <source>
        <dbReference type="ARBA" id="ARBA00023027"/>
    </source>
</evidence>
<dbReference type="SUPFAM" id="SSF53720">
    <property type="entry name" value="ALDH-like"/>
    <property type="match status" value="1"/>
</dbReference>
<evidence type="ECO:0000313" key="5">
    <source>
        <dbReference type="EMBL" id="CAB4616969.1"/>
    </source>
</evidence>
<dbReference type="PANTHER" id="PTHR43570">
    <property type="entry name" value="ALDEHYDE DEHYDROGENASE"/>
    <property type="match status" value="1"/>
</dbReference>
<dbReference type="InterPro" id="IPR016161">
    <property type="entry name" value="Ald_DH/histidinol_DH"/>
</dbReference>
<evidence type="ECO:0000256" key="1">
    <source>
        <dbReference type="ARBA" id="ARBA00009986"/>
    </source>
</evidence>
<dbReference type="GO" id="GO:0004029">
    <property type="term" value="F:aldehyde dehydrogenase (NAD+) activity"/>
    <property type="evidence" value="ECO:0007669"/>
    <property type="project" value="TreeGrafter"/>
</dbReference>
<dbReference type="InterPro" id="IPR029510">
    <property type="entry name" value="Ald_DH_CS_GLU"/>
</dbReference>